<evidence type="ECO:0000256" key="4">
    <source>
        <dbReference type="ARBA" id="ARBA00022685"/>
    </source>
</evidence>
<evidence type="ECO:0000256" key="6">
    <source>
        <dbReference type="ARBA" id="ARBA00023320"/>
    </source>
</evidence>
<evidence type="ECO:0000313" key="8">
    <source>
        <dbReference type="EMBL" id="CAD5214814.1"/>
    </source>
</evidence>
<dbReference type="Proteomes" id="UP000614601">
    <property type="component" value="Unassembled WGS sequence"/>
</dbReference>
<proteinExistence type="inferred from homology"/>
<evidence type="ECO:0000256" key="3">
    <source>
        <dbReference type="ARBA" id="ARBA00022525"/>
    </source>
</evidence>
<comment type="similarity">
    <text evidence="2">Belongs to the FARP (FMRFamide related peptide) family.</text>
</comment>
<dbReference type="Pfam" id="PF01581">
    <property type="entry name" value="FARP"/>
    <property type="match status" value="2"/>
</dbReference>
<evidence type="ECO:0000256" key="2">
    <source>
        <dbReference type="ARBA" id="ARBA00006356"/>
    </source>
</evidence>
<organism evidence="8 9">
    <name type="scientific">Bursaphelenchus okinawaensis</name>
    <dbReference type="NCBI Taxonomy" id="465554"/>
    <lineage>
        <taxon>Eukaryota</taxon>
        <taxon>Metazoa</taxon>
        <taxon>Ecdysozoa</taxon>
        <taxon>Nematoda</taxon>
        <taxon>Chromadorea</taxon>
        <taxon>Rhabditida</taxon>
        <taxon>Tylenchina</taxon>
        <taxon>Tylenchomorpha</taxon>
        <taxon>Aphelenchoidea</taxon>
        <taxon>Aphelenchoididae</taxon>
        <taxon>Bursaphelenchus</taxon>
    </lineage>
</organism>
<dbReference type="EMBL" id="CAJFCW020000003">
    <property type="protein sequence ID" value="CAG9103297.1"/>
    <property type="molecule type" value="Genomic_DNA"/>
</dbReference>
<keyword evidence="3" id="KW-0964">Secreted</keyword>
<evidence type="ECO:0000256" key="1">
    <source>
        <dbReference type="ARBA" id="ARBA00004613"/>
    </source>
</evidence>
<evidence type="ECO:0000313" key="9">
    <source>
        <dbReference type="Proteomes" id="UP000614601"/>
    </source>
</evidence>
<evidence type="ECO:0000256" key="7">
    <source>
        <dbReference type="SAM" id="SignalP"/>
    </source>
</evidence>
<keyword evidence="5" id="KW-0027">Amidation</keyword>
<keyword evidence="9" id="KW-1185">Reference proteome</keyword>
<name>A0A811KI34_9BILA</name>
<feature type="chain" id="PRO_5035594951" evidence="7">
    <location>
        <begin position="30"/>
        <end position="134"/>
    </location>
</feature>
<dbReference type="GO" id="GO:0005576">
    <property type="term" value="C:extracellular region"/>
    <property type="evidence" value="ECO:0007669"/>
    <property type="project" value="UniProtKB-SubCell"/>
</dbReference>
<accession>A0A811KI34</accession>
<comment type="subcellular location">
    <subcellularLocation>
        <location evidence="1">Secreted</location>
    </subcellularLocation>
</comment>
<feature type="signal peptide" evidence="7">
    <location>
        <begin position="1"/>
        <end position="29"/>
    </location>
</feature>
<dbReference type="OrthoDB" id="5813613at2759"/>
<sequence>MASLNLRHTMSSKLHLRLFLALVLASVSAQKAYQEEEVRVCELADLETLSWSRCEVENNLLALEHRIHQLEEIIKLQAPIKGAVAKRKNEFIRFGKRSVAALMAHAPYNRWSMDSAETKTMPMVKRKNEFIRFG</sequence>
<keyword evidence="4" id="KW-0165">Cleavage on pair of basic residues</keyword>
<dbReference type="InterPro" id="IPR002544">
    <property type="entry name" value="FMRFamid-related_peptide-like"/>
</dbReference>
<dbReference type="GO" id="GO:0007218">
    <property type="term" value="P:neuropeptide signaling pathway"/>
    <property type="evidence" value="ECO:0007669"/>
    <property type="project" value="UniProtKB-KW"/>
</dbReference>
<dbReference type="Proteomes" id="UP000783686">
    <property type="component" value="Unassembled WGS sequence"/>
</dbReference>
<evidence type="ECO:0000256" key="5">
    <source>
        <dbReference type="ARBA" id="ARBA00022815"/>
    </source>
</evidence>
<keyword evidence="6" id="KW-0527">Neuropeptide</keyword>
<keyword evidence="7" id="KW-0732">Signal</keyword>
<dbReference type="EMBL" id="CAJFDH010000003">
    <property type="protein sequence ID" value="CAD5214814.1"/>
    <property type="molecule type" value="Genomic_DNA"/>
</dbReference>
<comment type="caution">
    <text evidence="8">The sequence shown here is derived from an EMBL/GenBank/DDBJ whole genome shotgun (WGS) entry which is preliminary data.</text>
</comment>
<protein>
    <submittedName>
        <fullName evidence="8">Uncharacterized protein</fullName>
    </submittedName>
</protein>
<gene>
    <name evidence="8" type="ORF">BOKJ2_LOCUS5781</name>
</gene>
<reference evidence="8" key="1">
    <citation type="submission" date="2020-09" db="EMBL/GenBank/DDBJ databases">
        <authorList>
            <person name="Kikuchi T."/>
        </authorList>
    </citation>
    <scope>NUCLEOTIDE SEQUENCE</scope>
    <source>
        <strain evidence="8">SH1</strain>
    </source>
</reference>
<dbReference type="AlphaFoldDB" id="A0A811KI34"/>